<dbReference type="InterPro" id="IPR050185">
    <property type="entry name" value="Ub_carboxyl-term_hydrolase"/>
</dbReference>
<dbReference type="PROSITE" id="PS00973">
    <property type="entry name" value="USP_2"/>
    <property type="match status" value="1"/>
</dbReference>
<dbReference type="PROSITE" id="PS50206">
    <property type="entry name" value="RHODANESE_3"/>
    <property type="match status" value="1"/>
</dbReference>
<dbReference type="CDD" id="cd02674">
    <property type="entry name" value="Peptidase_C19R"/>
    <property type="match status" value="1"/>
</dbReference>
<feature type="region of interest" description="Disordered" evidence="8">
    <location>
        <begin position="522"/>
        <end position="548"/>
    </location>
</feature>
<dbReference type="Proteomes" id="UP001479436">
    <property type="component" value="Unassembled WGS sequence"/>
</dbReference>
<protein>
    <recommendedName>
        <fullName evidence="3">ubiquitinyl hydrolase 1</fullName>
        <ecNumber evidence="3">3.4.19.12</ecNumber>
    </recommendedName>
</protein>
<feature type="compositionally biased region" description="Polar residues" evidence="8">
    <location>
        <begin position="248"/>
        <end position="260"/>
    </location>
</feature>
<dbReference type="PANTHER" id="PTHR21646:SF24">
    <property type="entry name" value="UBIQUITIN CARBOXYL-TERMINAL HYDROLASE"/>
    <property type="match status" value="1"/>
</dbReference>
<feature type="compositionally biased region" description="Low complexity" evidence="8">
    <location>
        <begin position="868"/>
        <end position="881"/>
    </location>
</feature>
<evidence type="ECO:0000256" key="3">
    <source>
        <dbReference type="ARBA" id="ARBA00012759"/>
    </source>
</evidence>
<evidence type="ECO:0000259" key="10">
    <source>
        <dbReference type="PROSITE" id="PS50235"/>
    </source>
</evidence>
<dbReference type="SUPFAM" id="SSF52821">
    <property type="entry name" value="Rhodanese/Cell cycle control phosphatase"/>
    <property type="match status" value="1"/>
</dbReference>
<dbReference type="SUPFAM" id="SSF140856">
    <property type="entry name" value="USP8 N-terminal domain-like"/>
    <property type="match status" value="1"/>
</dbReference>
<dbReference type="PROSITE" id="PS50235">
    <property type="entry name" value="USP_3"/>
    <property type="match status" value="1"/>
</dbReference>
<dbReference type="Pfam" id="PF00443">
    <property type="entry name" value="UCH"/>
    <property type="match status" value="1"/>
</dbReference>
<dbReference type="GO" id="GO:0004843">
    <property type="term" value="F:cysteine-type deubiquitinase activity"/>
    <property type="evidence" value="ECO:0007669"/>
    <property type="project" value="UniProtKB-EC"/>
</dbReference>
<comment type="caution">
    <text evidence="11">The sequence shown here is derived from an EMBL/GenBank/DDBJ whole genome shotgun (WGS) entry which is preliminary data.</text>
</comment>
<evidence type="ECO:0000256" key="2">
    <source>
        <dbReference type="ARBA" id="ARBA00009085"/>
    </source>
</evidence>
<evidence type="ECO:0000256" key="8">
    <source>
        <dbReference type="SAM" id="MobiDB-lite"/>
    </source>
</evidence>
<dbReference type="SMART" id="SM00450">
    <property type="entry name" value="RHOD"/>
    <property type="match status" value="1"/>
</dbReference>
<evidence type="ECO:0000259" key="9">
    <source>
        <dbReference type="PROSITE" id="PS50206"/>
    </source>
</evidence>
<proteinExistence type="inferred from homology"/>
<dbReference type="Gene3D" id="1.20.58.80">
    <property type="entry name" value="Phosphotransferase system, lactose/cellobiose-type IIA subunit"/>
    <property type="match status" value="1"/>
</dbReference>
<feature type="compositionally biased region" description="Low complexity" evidence="8">
    <location>
        <begin position="946"/>
        <end position="959"/>
    </location>
</feature>
<evidence type="ECO:0000313" key="12">
    <source>
        <dbReference type="Proteomes" id="UP001479436"/>
    </source>
</evidence>
<feature type="compositionally biased region" description="Polar residues" evidence="8">
    <location>
        <begin position="1"/>
        <end position="11"/>
    </location>
</feature>
<keyword evidence="12" id="KW-1185">Reference proteome</keyword>
<gene>
    <name evidence="11" type="primary">DOA4_4</name>
    <name evidence="11" type="ORF">K7432_009656</name>
</gene>
<accession>A0ABR2VWQ3</accession>
<dbReference type="InterPro" id="IPR001763">
    <property type="entry name" value="Rhodanese-like_dom"/>
</dbReference>
<evidence type="ECO:0000256" key="7">
    <source>
        <dbReference type="ARBA" id="ARBA00022807"/>
    </source>
</evidence>
<dbReference type="InterPro" id="IPR038765">
    <property type="entry name" value="Papain-like_cys_pep_sf"/>
</dbReference>
<dbReference type="SUPFAM" id="SSF54001">
    <property type="entry name" value="Cysteine proteinases"/>
    <property type="match status" value="1"/>
</dbReference>
<evidence type="ECO:0000313" key="11">
    <source>
        <dbReference type="EMBL" id="KAK9708425.1"/>
    </source>
</evidence>
<dbReference type="InterPro" id="IPR036873">
    <property type="entry name" value="Rhodanese-like_dom_sf"/>
</dbReference>
<dbReference type="EC" id="3.4.19.12" evidence="3"/>
<comment type="similarity">
    <text evidence="2">Belongs to the peptidase C19 family.</text>
</comment>
<name>A0ABR2VWQ3_9FUNG</name>
<dbReference type="EMBL" id="JASJQH010007486">
    <property type="protein sequence ID" value="KAK9708425.1"/>
    <property type="molecule type" value="Genomic_DNA"/>
</dbReference>
<keyword evidence="6 11" id="KW-0378">Hydrolase</keyword>
<feature type="region of interest" description="Disordered" evidence="8">
    <location>
        <begin position="458"/>
        <end position="489"/>
    </location>
</feature>
<feature type="compositionally biased region" description="Polar residues" evidence="8">
    <location>
        <begin position="965"/>
        <end position="986"/>
    </location>
</feature>
<dbReference type="Gene3D" id="3.40.250.10">
    <property type="entry name" value="Rhodanese-like domain"/>
    <property type="match status" value="1"/>
</dbReference>
<keyword evidence="4 11" id="KW-0645">Protease</keyword>
<reference evidence="11 12" key="1">
    <citation type="submission" date="2023-04" db="EMBL/GenBank/DDBJ databases">
        <title>Genome of Basidiobolus ranarum AG-B5.</title>
        <authorList>
            <person name="Stajich J.E."/>
            <person name="Carter-House D."/>
            <person name="Gryganskyi A."/>
        </authorList>
    </citation>
    <scope>NUCLEOTIDE SEQUENCE [LARGE SCALE GENOMIC DNA]</scope>
    <source>
        <strain evidence="11 12">AG-B5</strain>
    </source>
</reference>
<feature type="region of interest" description="Disordered" evidence="8">
    <location>
        <begin position="1"/>
        <end position="20"/>
    </location>
</feature>
<dbReference type="InterPro" id="IPR015063">
    <property type="entry name" value="USP8_dimer"/>
</dbReference>
<feature type="domain" description="Rhodanese" evidence="9">
    <location>
        <begin position="581"/>
        <end position="712"/>
    </location>
</feature>
<dbReference type="InterPro" id="IPR028889">
    <property type="entry name" value="USP"/>
</dbReference>
<keyword evidence="7" id="KW-0788">Thiol protease</keyword>
<evidence type="ECO:0000256" key="5">
    <source>
        <dbReference type="ARBA" id="ARBA00022786"/>
    </source>
</evidence>
<dbReference type="InterPro" id="IPR001394">
    <property type="entry name" value="Peptidase_C19_UCH"/>
</dbReference>
<evidence type="ECO:0000256" key="4">
    <source>
        <dbReference type="ARBA" id="ARBA00022670"/>
    </source>
</evidence>
<feature type="compositionally biased region" description="Polar residues" evidence="8">
    <location>
        <begin position="199"/>
        <end position="208"/>
    </location>
</feature>
<organism evidence="11 12">
    <name type="scientific">Basidiobolus ranarum</name>
    <dbReference type="NCBI Taxonomy" id="34480"/>
    <lineage>
        <taxon>Eukaryota</taxon>
        <taxon>Fungi</taxon>
        <taxon>Fungi incertae sedis</taxon>
        <taxon>Zoopagomycota</taxon>
        <taxon>Entomophthoromycotina</taxon>
        <taxon>Basidiobolomycetes</taxon>
        <taxon>Basidiobolales</taxon>
        <taxon>Basidiobolaceae</taxon>
        <taxon>Basidiobolus</taxon>
    </lineage>
</organism>
<comment type="catalytic activity">
    <reaction evidence="1">
        <text>Thiol-dependent hydrolysis of ester, thioester, amide, peptide and isopeptide bonds formed by the C-terminal Gly of ubiquitin (a 76-residue protein attached to proteins as an intracellular targeting signal).</text>
        <dbReference type="EC" id="3.4.19.12"/>
    </reaction>
</comment>
<dbReference type="PANTHER" id="PTHR21646">
    <property type="entry name" value="UBIQUITIN CARBOXYL-TERMINAL HYDROLASE"/>
    <property type="match status" value="1"/>
</dbReference>
<feature type="region of interest" description="Disordered" evidence="8">
    <location>
        <begin position="909"/>
        <end position="986"/>
    </location>
</feature>
<feature type="compositionally biased region" description="Polar residues" evidence="8">
    <location>
        <begin position="268"/>
        <end position="281"/>
    </location>
</feature>
<feature type="compositionally biased region" description="Basic and acidic residues" evidence="8">
    <location>
        <begin position="218"/>
        <end position="231"/>
    </location>
</feature>
<dbReference type="PROSITE" id="PS00972">
    <property type="entry name" value="USP_1"/>
    <property type="match status" value="1"/>
</dbReference>
<evidence type="ECO:0000256" key="6">
    <source>
        <dbReference type="ARBA" id="ARBA00022801"/>
    </source>
</evidence>
<feature type="compositionally biased region" description="Polar residues" evidence="8">
    <location>
        <begin position="526"/>
        <end position="536"/>
    </location>
</feature>
<dbReference type="InterPro" id="IPR018200">
    <property type="entry name" value="USP_CS"/>
</dbReference>
<keyword evidence="5" id="KW-0833">Ubl conjugation pathway</keyword>
<sequence length="1465" mass="165278">MSLVTNTSNTPNHKRNSNVDIQELERKAEIVEDQDLSIESWITQANRLYDQAKMSNDKGDLENAYVQYLKFNNIVTSILPQHQVELRKRALEVASILKQLRSNLARKSDDIVTQGSYSQLSPNSGIAPLRESSVSNHAQELIRKFTAMAGASQASPTAIPRSQPFHLKAKNQQISSVHEDETKINDTGSKKLTTSSSKNPNSWLTDAKSTLRVPPRPKGSESHQKLTKDKSNSTSANSVPHTILKTKPISSSTGTTNLSSPEVAYADTKSSNEINATSSSPRPLIPTKSKRYIPTSVFTSYRLEKRKSNVERRKSGVSTTDLEKNSVDSAVSPKFIVQSQINLKESNLVGDHQQSKAVIEEDPVELIASYDKSPIDSTMAKDALPEHISDTADDFHTHDPDLYESALRFPHIDAIQSPSLSETTSELELNIDEVAQKFPNLERDGSIRTALLNAQQAKVRRQKMASQQDEEEKDTQITPHEEEIFTKSPAILQNKSLELNDSTSSLDDASEDVSYKEANDYEAVSPLSNTPTQKSQFPFKHSSPSRRWSSSTSISQTSFAFPHATVISTETLHQYLTQAGNPPSILLMDIRPREDFQKGHIDAKYIINIDPMILKHETTSSKIEAALLVCSKREQLLFNERHKVDLIVFYDQNSSSLTQRPVELGGNLMSNPLQHLVSAIYEREFEKVLIRMPVLLNGGFEAWRNYYGEASSSIVKPPVNMMGKANSEENISTFLNVDKQIEGPKTEPKQNISDDWFNKLQDTYSKSKGHRLNRVNTIPHQIDALAEKLDRSTVITPAIGRPIALEIYDYFQQNPVPSQSADYRPYAGNGLSNPNTESQYAFHLTQPAPPGPILPKVDRLQQPNPNIQQLSYSSPPRRSLPQPQPQPQPQHYQQQYAYRPLAHPAVPQQLPVENRPRPSYSKAPQPVNQLGFHPQQYPAYPPHPNPIQYQHTHQMQQQYKHQDTRVTQPPKRSQPQQHYTSTQTQKAIPAFSNQQTQQAPLELTQEGESTSNLRRRKTFLDNPYYGFTTTNSIRYDPPPPVPKRPLPQLPMGPLPQAYRVNQQMPSVAQSQNQQWQHPYPIIQSAPSQQHAYGQQHMLPVHIGSPTFESSVSQLGSVRIGITGLKNLGNTCFMNSILQCLSATVPLARYFLDGSYKRHINATNFLGTGGVLAQAFGDLIRVMWSEQYTFVSPITFRDAIAKFAPQFKGSDQQDSQELLGFLLDGLHEDLNLIVTKPPPDNNEDDDMMEKMPEHLSSDLAWEKYLLRNSSIIVSLFQGQFRSRLQCTSCKQTSTTYNPFMYLSLPIPLKGNGIPLSRCLDEFVKEEILDGDDAWFCSRCKTRRRAIKRLTLSRLPDILLIHLKRFSFSGPFRDKLDTLVSYPLRKLDMRPYLPPTQSKAPAIYDLYAVSNHFGGLNGGHYTAQVRNGYRNQWHNFDDSRVSACDERSIVVRTNVELIFQGKRTNEY</sequence>
<feature type="domain" description="USP" evidence="10">
    <location>
        <begin position="1122"/>
        <end position="1461"/>
    </location>
</feature>
<evidence type="ECO:0000256" key="1">
    <source>
        <dbReference type="ARBA" id="ARBA00000707"/>
    </source>
</evidence>
<feature type="region of interest" description="Disordered" evidence="8">
    <location>
        <begin position="866"/>
        <end position="892"/>
    </location>
</feature>
<feature type="region of interest" description="Disordered" evidence="8">
    <location>
        <begin position="169"/>
        <end position="288"/>
    </location>
</feature>
<dbReference type="GO" id="GO:0006508">
    <property type="term" value="P:proteolysis"/>
    <property type="evidence" value="ECO:0007669"/>
    <property type="project" value="UniProtKB-KW"/>
</dbReference>
<dbReference type="Pfam" id="PF08969">
    <property type="entry name" value="USP8_dimer"/>
    <property type="match status" value="1"/>
</dbReference>
<dbReference type="Gene3D" id="3.90.70.10">
    <property type="entry name" value="Cysteine proteinases"/>
    <property type="match status" value="1"/>
</dbReference>